<sequence>MASSRFHRNPFTPSPSAPSTSSSYPPNLALPPSHHPHPNLLQNPSSSNANPIQNPNPAAITPSPPQVDVYLSASTHLTRQELLARRAHNLRQLTRVYKDHYWAMVEELKGKFKEYVWKHGLSPYKEGGGGDDDDEERGNGLEVNNTTALCAFNGCTLKAMALTKFCHLHILSDSKQVLYKPCEYVIKSAQAGPITCGRPILRARVPAFCNVHLQKAHRALKKAGLHISSSSKLPPKFHIIVAEYVRQIQANRRAALKANTRSVVVKRESCI</sequence>
<name>A0ACB7X6D0_9ERIC</name>
<gene>
    <name evidence="1" type="ORF">Vadar_033210</name>
</gene>
<organism evidence="1 2">
    <name type="scientific">Vaccinium darrowii</name>
    <dbReference type="NCBI Taxonomy" id="229202"/>
    <lineage>
        <taxon>Eukaryota</taxon>
        <taxon>Viridiplantae</taxon>
        <taxon>Streptophyta</taxon>
        <taxon>Embryophyta</taxon>
        <taxon>Tracheophyta</taxon>
        <taxon>Spermatophyta</taxon>
        <taxon>Magnoliopsida</taxon>
        <taxon>eudicotyledons</taxon>
        <taxon>Gunneridae</taxon>
        <taxon>Pentapetalae</taxon>
        <taxon>asterids</taxon>
        <taxon>Ericales</taxon>
        <taxon>Ericaceae</taxon>
        <taxon>Vaccinioideae</taxon>
        <taxon>Vaccinieae</taxon>
        <taxon>Vaccinium</taxon>
    </lineage>
</organism>
<dbReference type="EMBL" id="CM037152">
    <property type="protein sequence ID" value="KAH7836155.1"/>
    <property type="molecule type" value="Genomic_DNA"/>
</dbReference>
<reference evidence="1 2" key="1">
    <citation type="journal article" date="2021" name="Hortic Res">
        <title>High-quality reference genome and annotation aids understanding of berry development for evergreen blueberry (Vaccinium darrowii).</title>
        <authorList>
            <person name="Yu J."/>
            <person name="Hulse-Kemp A.M."/>
            <person name="Babiker E."/>
            <person name="Staton M."/>
        </authorList>
    </citation>
    <scope>NUCLEOTIDE SEQUENCE [LARGE SCALE GENOMIC DNA]</scope>
    <source>
        <strain evidence="2">cv. NJ 8807/NJ 8810</strain>
        <tissue evidence="1">Young leaf</tissue>
    </source>
</reference>
<dbReference type="Proteomes" id="UP000828048">
    <property type="component" value="Chromosome 2"/>
</dbReference>
<evidence type="ECO:0000313" key="1">
    <source>
        <dbReference type="EMBL" id="KAH7836155.1"/>
    </source>
</evidence>
<keyword evidence="2" id="KW-1185">Reference proteome</keyword>
<comment type="caution">
    <text evidence="1">The sequence shown here is derived from an EMBL/GenBank/DDBJ whole genome shotgun (WGS) entry which is preliminary data.</text>
</comment>
<accession>A0ACB7X6D0</accession>
<proteinExistence type="predicted"/>
<evidence type="ECO:0000313" key="2">
    <source>
        <dbReference type="Proteomes" id="UP000828048"/>
    </source>
</evidence>
<protein>
    <submittedName>
        <fullName evidence="1">Uncharacterized protein</fullName>
    </submittedName>
</protein>